<comment type="function">
    <text evidence="1">Condensation of UDP-2,3-diacylglucosamine and 2,3-diacylglucosamine-1-phosphate to form lipid A disaccharide, a precursor of lipid A, a phosphorylated glycolipid that anchors the lipopolysaccharide to the outer membrane of the cell.</text>
</comment>
<evidence type="ECO:0000256" key="3">
    <source>
        <dbReference type="ARBA" id="ARBA00020902"/>
    </source>
</evidence>
<protein>
    <recommendedName>
        <fullName evidence="3 10">Lipid-A-disaccharide synthase</fullName>
        <ecNumber evidence="2 10">2.4.1.182</ecNumber>
    </recommendedName>
</protein>
<evidence type="ECO:0000256" key="1">
    <source>
        <dbReference type="ARBA" id="ARBA00002056"/>
    </source>
</evidence>
<sequence length="370" mass="42791">MKYYIIAGEASGDLHASNLMRSLKKVDPNAEFRFWGGDLMQEQGGTMVKHYRDLAFMGFAEVIMNLRTILGNISFCKKDIATYQPDALIFIDYPGFNLRIAKWAKEEGYDTHFYISPQIWAWKENRIKAIKRDIDHMYVILPFEKDFYEKKHDYPVNFVGHPLIDAISNRKNTDIAKFKAENNLDERPIIALLPGSRKQEISKMLEVMLSITQDFKDYQFVIAGAPSQETEFYKPYLKKTNINLVMNKTYDILSCAYAALVTSGTATLETALFKVPEVVCYKGNYISYHIAKRIINLDYISLVNLIMDREVVKELIQGEFNSDTLKIELQKILEEKNRERIFKDYYELEQKLGGTGASLETATFIYDAIK</sequence>
<dbReference type="SUPFAM" id="SSF53756">
    <property type="entry name" value="UDP-Glycosyltransferase/glycogen phosphorylase"/>
    <property type="match status" value="1"/>
</dbReference>
<evidence type="ECO:0000313" key="11">
    <source>
        <dbReference type="EMBL" id="MCL6216855.1"/>
    </source>
</evidence>
<dbReference type="GO" id="GO:0005543">
    <property type="term" value="F:phospholipid binding"/>
    <property type="evidence" value="ECO:0007669"/>
    <property type="project" value="TreeGrafter"/>
</dbReference>
<evidence type="ECO:0000256" key="5">
    <source>
        <dbReference type="ARBA" id="ARBA00022556"/>
    </source>
</evidence>
<evidence type="ECO:0000313" key="12">
    <source>
        <dbReference type="Proteomes" id="UP001139521"/>
    </source>
</evidence>
<evidence type="ECO:0000256" key="8">
    <source>
        <dbReference type="ARBA" id="ARBA00023098"/>
    </source>
</evidence>
<dbReference type="AlphaFoldDB" id="A0A9X2CJX5"/>
<proteinExistence type="predicted"/>
<keyword evidence="5" id="KW-0441">Lipid A biosynthesis</keyword>
<organism evidence="11 12">
    <name type="scientific">Zunongwangia pacifica</name>
    <dbReference type="NCBI Taxonomy" id="2911062"/>
    <lineage>
        <taxon>Bacteria</taxon>
        <taxon>Pseudomonadati</taxon>
        <taxon>Bacteroidota</taxon>
        <taxon>Flavobacteriia</taxon>
        <taxon>Flavobacteriales</taxon>
        <taxon>Flavobacteriaceae</taxon>
        <taxon>Zunongwangia</taxon>
    </lineage>
</organism>
<evidence type="ECO:0000256" key="4">
    <source>
        <dbReference type="ARBA" id="ARBA00022516"/>
    </source>
</evidence>
<comment type="caution">
    <text evidence="11">The sequence shown here is derived from an EMBL/GenBank/DDBJ whole genome shotgun (WGS) entry which is preliminary data.</text>
</comment>
<dbReference type="GO" id="GO:0016020">
    <property type="term" value="C:membrane"/>
    <property type="evidence" value="ECO:0007669"/>
    <property type="project" value="GOC"/>
</dbReference>
<dbReference type="Proteomes" id="UP001139521">
    <property type="component" value="Unassembled WGS sequence"/>
</dbReference>
<dbReference type="GO" id="GO:0008915">
    <property type="term" value="F:lipid-A-disaccharide synthase activity"/>
    <property type="evidence" value="ECO:0007669"/>
    <property type="project" value="UniProtKB-UniRule"/>
</dbReference>
<keyword evidence="7 11" id="KW-0808">Transferase</keyword>
<dbReference type="GO" id="GO:0009245">
    <property type="term" value="P:lipid A biosynthetic process"/>
    <property type="evidence" value="ECO:0007669"/>
    <property type="project" value="UniProtKB-UniRule"/>
</dbReference>
<keyword evidence="12" id="KW-1185">Reference proteome</keyword>
<evidence type="ECO:0000256" key="9">
    <source>
        <dbReference type="ARBA" id="ARBA00048975"/>
    </source>
</evidence>
<dbReference type="NCBIfam" id="TIGR00215">
    <property type="entry name" value="lpxB"/>
    <property type="match status" value="1"/>
</dbReference>
<evidence type="ECO:0000256" key="6">
    <source>
        <dbReference type="ARBA" id="ARBA00022676"/>
    </source>
</evidence>
<comment type="catalytic activity">
    <reaction evidence="9">
        <text>a lipid X + a UDP-2-N,3-O-bis[(3R)-3-hydroxyacyl]-alpha-D-glucosamine = a lipid A disaccharide + UDP + H(+)</text>
        <dbReference type="Rhea" id="RHEA:67828"/>
        <dbReference type="ChEBI" id="CHEBI:15378"/>
        <dbReference type="ChEBI" id="CHEBI:58223"/>
        <dbReference type="ChEBI" id="CHEBI:137748"/>
        <dbReference type="ChEBI" id="CHEBI:176338"/>
        <dbReference type="ChEBI" id="CHEBI:176343"/>
        <dbReference type="EC" id="2.4.1.182"/>
    </reaction>
</comment>
<gene>
    <name evidence="11" type="primary">lpxB</name>
    <name evidence="11" type="ORF">L1967_00980</name>
</gene>
<reference evidence="11" key="1">
    <citation type="submission" date="2022-01" db="EMBL/GenBank/DDBJ databases">
        <title>Genome sequencing of Zunongwangia sp. M21534 genome.</title>
        <authorList>
            <person name="Chen Y."/>
            <person name="Dong C."/>
            <person name="Shao Z."/>
        </authorList>
    </citation>
    <scope>NUCLEOTIDE SEQUENCE</scope>
    <source>
        <strain evidence="11">MCCC M21534</strain>
    </source>
</reference>
<accession>A0A9X2CJX5</accession>
<dbReference type="Pfam" id="PF02684">
    <property type="entry name" value="LpxB"/>
    <property type="match status" value="1"/>
</dbReference>
<dbReference type="RefSeq" id="WP_249599845.1">
    <property type="nucleotide sequence ID" value="NZ_JAKHSK010000001.1"/>
</dbReference>
<keyword evidence="4" id="KW-0444">Lipid biosynthesis</keyword>
<evidence type="ECO:0000256" key="7">
    <source>
        <dbReference type="ARBA" id="ARBA00022679"/>
    </source>
</evidence>
<evidence type="ECO:0000256" key="2">
    <source>
        <dbReference type="ARBA" id="ARBA00012687"/>
    </source>
</evidence>
<dbReference type="PANTHER" id="PTHR30372">
    <property type="entry name" value="LIPID-A-DISACCHARIDE SYNTHASE"/>
    <property type="match status" value="1"/>
</dbReference>
<dbReference type="EMBL" id="JAKHSK010000001">
    <property type="protein sequence ID" value="MCL6216855.1"/>
    <property type="molecule type" value="Genomic_DNA"/>
</dbReference>
<keyword evidence="6 11" id="KW-0328">Glycosyltransferase</keyword>
<name>A0A9X2CJX5_9FLAO</name>
<dbReference type="PANTHER" id="PTHR30372:SF4">
    <property type="entry name" value="LIPID-A-DISACCHARIDE SYNTHASE, MITOCHONDRIAL-RELATED"/>
    <property type="match status" value="1"/>
</dbReference>
<dbReference type="EC" id="2.4.1.182" evidence="2 10"/>
<dbReference type="InterPro" id="IPR003835">
    <property type="entry name" value="Glyco_trans_19"/>
</dbReference>
<evidence type="ECO:0000256" key="10">
    <source>
        <dbReference type="NCBIfam" id="TIGR00215"/>
    </source>
</evidence>
<keyword evidence="8" id="KW-0443">Lipid metabolism</keyword>